<protein>
    <submittedName>
        <fullName evidence="8">Proton-conducting transporter membrane subunit</fullName>
    </submittedName>
</protein>
<feature type="transmembrane region" description="Helical" evidence="5">
    <location>
        <begin position="94"/>
        <end position="111"/>
    </location>
</feature>
<feature type="transmembrane region" description="Helical" evidence="5">
    <location>
        <begin position="147"/>
        <end position="169"/>
    </location>
</feature>
<keyword evidence="3 5" id="KW-1133">Transmembrane helix</keyword>
<sequence length="492" mass="51820">MTGQNTSPSTVGLPEPPDEPLLPNALTKTVWAVWLASAVAAFLVLRSGEATLLDGLLRIDGLTVVMWLVVTFFSGIVHSYSRRYMSGDRRVRRFYTDVFVFTVSVMVLVAADHLALFWLSWLAMGVVMADLIGHVRGWRQSEAARRIALRYFGGGSALLGVGIVSLWWTTGSATVSGVGEAVDALPSEAVVVGGGAIVLAAMIQSALLPFHGWLLSSMTAPTPASALMHAGFVNGGGILLTRFSPLFVESTVAMTAILVVGATSAILGKLLKSVQPDIKRKLGCSTVGQMGFMIAQAGLGFFGAAITHLILHGFYKAYLFLSSGGRVTNRAPGEEDGTVTTAGIAVTVPTALAGGVVFAVLTGKGTALDSGLILAILVVITVMHASLGLTSRKDVPRLVRFAGIPVVFLPAIVVYGSVYNAVSWAMSGLPASTVPQELTPVHIVVVAAFVVGYVAVEYDVQTRSERLYTKLLNLSQPSPKTVLTNKGEYDDG</sequence>
<evidence type="ECO:0000256" key="5">
    <source>
        <dbReference type="SAM" id="Phobius"/>
    </source>
</evidence>
<gene>
    <name evidence="8" type="ORF">EGH25_02530</name>
</gene>
<dbReference type="PRINTS" id="PR01434">
    <property type="entry name" value="NADHDHGNASE5"/>
</dbReference>
<dbReference type="InterPro" id="IPR003945">
    <property type="entry name" value="NU5C-like"/>
</dbReference>
<dbReference type="GO" id="GO:0042773">
    <property type="term" value="P:ATP synthesis coupled electron transport"/>
    <property type="evidence" value="ECO:0007669"/>
    <property type="project" value="InterPro"/>
</dbReference>
<dbReference type="GO" id="GO:0003954">
    <property type="term" value="F:NADH dehydrogenase activity"/>
    <property type="evidence" value="ECO:0007669"/>
    <property type="project" value="TreeGrafter"/>
</dbReference>
<feature type="transmembrane region" description="Helical" evidence="5">
    <location>
        <begin position="371"/>
        <end position="391"/>
    </location>
</feature>
<feature type="transmembrane region" description="Helical" evidence="5">
    <location>
        <begin position="64"/>
        <end position="82"/>
    </location>
</feature>
<proteinExistence type="predicted"/>
<evidence type="ECO:0000256" key="4">
    <source>
        <dbReference type="ARBA" id="ARBA00023136"/>
    </source>
</evidence>
<feature type="transmembrane region" description="Helical" evidence="5">
    <location>
        <begin position="438"/>
        <end position="456"/>
    </location>
</feature>
<dbReference type="AlphaFoldDB" id="A0A9Q4GG23"/>
<dbReference type="InterPro" id="IPR001750">
    <property type="entry name" value="ND/Mrp_TM"/>
</dbReference>
<dbReference type="Pfam" id="PF00361">
    <property type="entry name" value="Proton_antipo_M"/>
    <property type="match status" value="1"/>
</dbReference>
<evidence type="ECO:0000259" key="6">
    <source>
        <dbReference type="Pfam" id="PF00361"/>
    </source>
</evidence>
<dbReference type="RefSeq" id="WP_266085946.1">
    <property type="nucleotide sequence ID" value="NZ_RKLV01000002.1"/>
</dbReference>
<dbReference type="GO" id="GO:0015990">
    <property type="term" value="P:electron transport coupled proton transport"/>
    <property type="evidence" value="ECO:0007669"/>
    <property type="project" value="TreeGrafter"/>
</dbReference>
<keyword evidence="9" id="KW-1185">Reference proteome</keyword>
<dbReference type="EMBL" id="RKLV01000002">
    <property type="protein sequence ID" value="MCX2818227.1"/>
    <property type="molecule type" value="Genomic_DNA"/>
</dbReference>
<feature type="domain" description="NADH-Ubiquinone oxidoreductase (complex I) chain 5 N-terminal" evidence="7">
    <location>
        <begin position="57"/>
        <end position="95"/>
    </location>
</feature>
<organism evidence="8 9">
    <name type="scientific">Halorutilus salinus</name>
    <dbReference type="NCBI Taxonomy" id="2487751"/>
    <lineage>
        <taxon>Archaea</taxon>
        <taxon>Methanobacteriati</taxon>
        <taxon>Methanobacteriota</taxon>
        <taxon>Stenosarchaea group</taxon>
        <taxon>Halobacteria</taxon>
        <taxon>Halorutilales</taxon>
        <taxon>Halorutilaceae</taxon>
        <taxon>Halorutilus</taxon>
    </lineage>
</organism>
<keyword evidence="4 5" id="KW-0472">Membrane</keyword>
<dbReference type="GO" id="GO:0008137">
    <property type="term" value="F:NADH dehydrogenase (ubiquinone) activity"/>
    <property type="evidence" value="ECO:0007669"/>
    <property type="project" value="InterPro"/>
</dbReference>
<dbReference type="PANTHER" id="PTHR42829">
    <property type="entry name" value="NADH-UBIQUINONE OXIDOREDUCTASE CHAIN 5"/>
    <property type="match status" value="1"/>
</dbReference>
<evidence type="ECO:0000256" key="2">
    <source>
        <dbReference type="ARBA" id="ARBA00022692"/>
    </source>
</evidence>
<dbReference type="Pfam" id="PF00662">
    <property type="entry name" value="Proton_antipo_N"/>
    <property type="match status" value="1"/>
</dbReference>
<dbReference type="InterPro" id="IPR001516">
    <property type="entry name" value="Proton_antipo_N"/>
</dbReference>
<feature type="domain" description="NADH:quinone oxidoreductase/Mrp antiporter transmembrane" evidence="6">
    <location>
        <begin position="111"/>
        <end position="387"/>
    </location>
</feature>
<evidence type="ECO:0000256" key="3">
    <source>
        <dbReference type="ARBA" id="ARBA00022989"/>
    </source>
</evidence>
<name>A0A9Q4GG23_9EURY</name>
<feature type="transmembrane region" description="Helical" evidence="5">
    <location>
        <begin position="117"/>
        <end position="135"/>
    </location>
</feature>
<comment type="subcellular location">
    <subcellularLocation>
        <location evidence="1">Membrane</location>
        <topology evidence="1">Multi-pass membrane protein</topology>
    </subcellularLocation>
</comment>
<evidence type="ECO:0000313" key="9">
    <source>
        <dbReference type="Proteomes" id="UP001149411"/>
    </source>
</evidence>
<feature type="transmembrane region" description="Helical" evidence="5">
    <location>
        <begin position="189"/>
        <end position="214"/>
    </location>
</feature>
<keyword evidence="2 5" id="KW-0812">Transmembrane</keyword>
<feature type="transmembrane region" description="Helical" evidence="5">
    <location>
        <begin position="292"/>
        <end position="315"/>
    </location>
</feature>
<evidence type="ECO:0000256" key="1">
    <source>
        <dbReference type="ARBA" id="ARBA00004141"/>
    </source>
</evidence>
<comment type="caution">
    <text evidence="8">The sequence shown here is derived from an EMBL/GenBank/DDBJ whole genome shotgun (WGS) entry which is preliminary data.</text>
</comment>
<dbReference type="GO" id="GO:0016020">
    <property type="term" value="C:membrane"/>
    <property type="evidence" value="ECO:0007669"/>
    <property type="project" value="UniProtKB-SubCell"/>
</dbReference>
<feature type="transmembrane region" description="Helical" evidence="5">
    <location>
        <begin position="251"/>
        <end position="271"/>
    </location>
</feature>
<dbReference type="Proteomes" id="UP001149411">
    <property type="component" value="Unassembled WGS sequence"/>
</dbReference>
<reference evidence="8" key="1">
    <citation type="submission" date="2022-09" db="EMBL/GenBank/DDBJ databases">
        <title>Haloadaptaus new haloarchaeum isolated from saline soil.</title>
        <authorList>
            <person name="Duran-Viseras A."/>
            <person name="Sanchez-Porro C."/>
            <person name="Ventosa A."/>
        </authorList>
    </citation>
    <scope>NUCLEOTIDE SEQUENCE</scope>
    <source>
        <strain evidence="8">F3-133</strain>
    </source>
</reference>
<evidence type="ECO:0000313" key="8">
    <source>
        <dbReference type="EMBL" id="MCX2818227.1"/>
    </source>
</evidence>
<feature type="transmembrane region" description="Helical" evidence="5">
    <location>
        <begin position="25"/>
        <end position="44"/>
    </location>
</feature>
<feature type="transmembrane region" description="Helical" evidence="5">
    <location>
        <begin position="398"/>
        <end position="418"/>
    </location>
</feature>
<evidence type="ECO:0000259" key="7">
    <source>
        <dbReference type="Pfam" id="PF00662"/>
    </source>
</evidence>
<accession>A0A9Q4GG23</accession>
<dbReference type="PANTHER" id="PTHR42829:SF1">
    <property type="entry name" value="INORGANIC CARBON TRANSPORTER SUBUNIT DABB-RELATED"/>
    <property type="match status" value="1"/>
</dbReference>